<dbReference type="PANTHER" id="PTHR15348">
    <property type="entry name" value="AT-RICH INTERACTIVE DOMAIN-CONTAINING PROTEIN ARID DOMAIN- CONTAINING PROTEIN DEAD RINGER PROTEIN B-CELL REGULATOR OF IGH TRANSCRIPTION BRIGHT"/>
    <property type="match status" value="1"/>
</dbReference>
<keyword evidence="1" id="KW-0805">Transcription regulation</keyword>
<dbReference type="FunFam" id="1.10.150.60:FF:000009">
    <property type="entry name" value="AT-rich interactive domain-containing protein 3"/>
    <property type="match status" value="1"/>
</dbReference>
<keyword evidence="4" id="KW-0539">Nucleus</keyword>
<dbReference type="EMBL" id="JBAMMX010000010">
    <property type="protein sequence ID" value="KAK6931983.1"/>
    <property type="molecule type" value="Genomic_DNA"/>
</dbReference>
<dbReference type="GO" id="GO:0003677">
    <property type="term" value="F:DNA binding"/>
    <property type="evidence" value="ECO:0007669"/>
    <property type="project" value="UniProtKB-KW"/>
</dbReference>
<evidence type="ECO:0000256" key="4">
    <source>
        <dbReference type="ARBA" id="ARBA00023242"/>
    </source>
</evidence>
<evidence type="ECO:0000313" key="10">
    <source>
        <dbReference type="EMBL" id="KAK6931983.1"/>
    </source>
</evidence>
<evidence type="ECO:0000256" key="2">
    <source>
        <dbReference type="ARBA" id="ARBA00023125"/>
    </source>
</evidence>
<dbReference type="PROSITE" id="PS51011">
    <property type="entry name" value="ARID"/>
    <property type="match status" value="1"/>
</dbReference>
<dbReference type="InterPro" id="IPR002068">
    <property type="entry name" value="A-crystallin/Hsp20_dom"/>
</dbReference>
<feature type="domain" description="SHSP" evidence="8">
    <location>
        <begin position="320"/>
        <end position="420"/>
    </location>
</feature>
<dbReference type="CDD" id="cd16100">
    <property type="entry name" value="ARID"/>
    <property type="match status" value="1"/>
</dbReference>
<dbReference type="InterPro" id="IPR008978">
    <property type="entry name" value="HSP20-like_chaperone"/>
</dbReference>
<comment type="caution">
    <text evidence="10">The sequence shown here is derived from an EMBL/GenBank/DDBJ whole genome shotgun (WGS) entry which is preliminary data.</text>
</comment>
<dbReference type="SMART" id="SM00501">
    <property type="entry name" value="BRIGHT"/>
    <property type="match status" value="1"/>
</dbReference>
<dbReference type="InterPro" id="IPR036431">
    <property type="entry name" value="ARID_dom_sf"/>
</dbReference>
<feature type="compositionally biased region" description="Low complexity" evidence="7">
    <location>
        <begin position="67"/>
        <end position="81"/>
    </location>
</feature>
<feature type="region of interest" description="Disordered" evidence="7">
    <location>
        <begin position="1"/>
        <end position="34"/>
    </location>
</feature>
<dbReference type="Gene3D" id="1.10.150.60">
    <property type="entry name" value="ARID DNA-binding domain"/>
    <property type="match status" value="1"/>
</dbReference>
<comment type="similarity">
    <text evidence="5 6">Belongs to the small heat shock protein (HSP20) family.</text>
</comment>
<evidence type="ECO:0000256" key="7">
    <source>
        <dbReference type="SAM" id="MobiDB-lite"/>
    </source>
</evidence>
<keyword evidence="3" id="KW-0804">Transcription</keyword>
<gene>
    <name evidence="10" type="ORF">RJ641_001607</name>
</gene>
<proteinExistence type="inferred from homology"/>
<dbReference type="InterPro" id="IPR045147">
    <property type="entry name" value="ARI3A/B/C"/>
</dbReference>
<feature type="domain" description="ARID" evidence="9">
    <location>
        <begin position="121"/>
        <end position="212"/>
    </location>
</feature>
<evidence type="ECO:0000259" key="8">
    <source>
        <dbReference type="PROSITE" id="PS01031"/>
    </source>
</evidence>
<evidence type="ECO:0000256" key="3">
    <source>
        <dbReference type="ARBA" id="ARBA00023163"/>
    </source>
</evidence>
<dbReference type="CDD" id="cd06464">
    <property type="entry name" value="ACD_sHsps-like"/>
    <property type="match status" value="1"/>
</dbReference>
<dbReference type="Pfam" id="PF00011">
    <property type="entry name" value="HSP20"/>
    <property type="match status" value="1"/>
</dbReference>
<dbReference type="GO" id="GO:0005634">
    <property type="term" value="C:nucleus"/>
    <property type="evidence" value="ECO:0007669"/>
    <property type="project" value="TreeGrafter"/>
</dbReference>
<dbReference type="SUPFAM" id="SSF46774">
    <property type="entry name" value="ARID-like"/>
    <property type="match status" value="1"/>
</dbReference>
<dbReference type="AlphaFoldDB" id="A0AAN8ZFI2"/>
<keyword evidence="2" id="KW-0238">DNA-binding</keyword>
<evidence type="ECO:0000256" key="6">
    <source>
        <dbReference type="RuleBase" id="RU003616"/>
    </source>
</evidence>
<evidence type="ECO:0000313" key="11">
    <source>
        <dbReference type="Proteomes" id="UP001370490"/>
    </source>
</evidence>
<keyword evidence="11" id="KW-1185">Reference proteome</keyword>
<protein>
    <submittedName>
        <fullName evidence="10">Alpha crystallin/Hsp20 domain</fullName>
    </submittedName>
</protein>
<reference evidence="10 11" key="1">
    <citation type="submission" date="2023-12" db="EMBL/GenBank/DDBJ databases">
        <title>A high-quality genome assembly for Dillenia turbinata (Dilleniales).</title>
        <authorList>
            <person name="Chanderbali A."/>
        </authorList>
    </citation>
    <scope>NUCLEOTIDE SEQUENCE [LARGE SCALE GENOMIC DNA]</scope>
    <source>
        <strain evidence="10">LSX21</strain>
        <tissue evidence="10">Leaf</tissue>
    </source>
</reference>
<evidence type="ECO:0000259" key="9">
    <source>
        <dbReference type="PROSITE" id="PS51011"/>
    </source>
</evidence>
<name>A0AAN8ZFI2_9MAGN</name>
<dbReference type="PROSITE" id="PS01031">
    <property type="entry name" value="SHSP"/>
    <property type="match status" value="1"/>
</dbReference>
<dbReference type="InterPro" id="IPR001606">
    <property type="entry name" value="ARID_dom"/>
</dbReference>
<accession>A0AAN8ZFI2</accession>
<dbReference type="Proteomes" id="UP001370490">
    <property type="component" value="Unassembled WGS sequence"/>
</dbReference>
<dbReference type="FunFam" id="2.60.40.790:FF:000014">
    <property type="entry name" value="AT-rich interactive domain-containing protein 3"/>
    <property type="match status" value="1"/>
</dbReference>
<feature type="region of interest" description="Disordered" evidence="7">
    <location>
        <begin position="64"/>
        <end position="89"/>
    </location>
</feature>
<evidence type="ECO:0000256" key="1">
    <source>
        <dbReference type="ARBA" id="ARBA00023015"/>
    </source>
</evidence>
<sequence>MATSPPSAPISPSPEADDMAGAADPASLPLSCPEDDVVKCETDRVPASASLPLSCSDVVKSENDVVASTAPDSASLPLSSSEVMKSDNEEEQKIIDSTADAEIANSHQSFLSSDGGDSGTEEEQAAFMKELENFFRETSMDFKPPKFYGEGLNCLKLWRAVIRLGGYDKVTACKLWRQVGESFKPPKTCTTVSWTFRIFYEKALLEYERHKTRIGELSIPTTSLSEPLIVENPCGGSQTPGSGRARRDAAARAMQGWHSQRFLGNGEVGDPIIKCKHSLSMQKREKQLKNIGLLKRKKPSTSEHAVKAARSKVVKPQLDRAVVDIGPPADWVKINVRRTKDCFEVYALVPGLLREEVRVQSDPAGRLVITGEPEHPDNPWGITPFKKVVSLPSRIDPHQTSAVVTLHGQLFVRVPFEQSD</sequence>
<dbReference type="SMART" id="SM01014">
    <property type="entry name" value="ARID"/>
    <property type="match status" value="1"/>
</dbReference>
<dbReference type="GO" id="GO:0006357">
    <property type="term" value="P:regulation of transcription by RNA polymerase II"/>
    <property type="evidence" value="ECO:0007669"/>
    <property type="project" value="InterPro"/>
</dbReference>
<organism evidence="10 11">
    <name type="scientific">Dillenia turbinata</name>
    <dbReference type="NCBI Taxonomy" id="194707"/>
    <lineage>
        <taxon>Eukaryota</taxon>
        <taxon>Viridiplantae</taxon>
        <taxon>Streptophyta</taxon>
        <taxon>Embryophyta</taxon>
        <taxon>Tracheophyta</taxon>
        <taxon>Spermatophyta</taxon>
        <taxon>Magnoliopsida</taxon>
        <taxon>eudicotyledons</taxon>
        <taxon>Gunneridae</taxon>
        <taxon>Pentapetalae</taxon>
        <taxon>Dilleniales</taxon>
        <taxon>Dilleniaceae</taxon>
        <taxon>Dillenia</taxon>
    </lineage>
</organism>
<feature type="compositionally biased region" description="Pro residues" evidence="7">
    <location>
        <begin position="1"/>
        <end position="12"/>
    </location>
</feature>
<dbReference type="SUPFAM" id="SSF49764">
    <property type="entry name" value="HSP20-like chaperones"/>
    <property type="match status" value="1"/>
</dbReference>
<evidence type="ECO:0000256" key="5">
    <source>
        <dbReference type="PROSITE-ProRule" id="PRU00285"/>
    </source>
</evidence>
<dbReference type="Gene3D" id="2.60.40.790">
    <property type="match status" value="1"/>
</dbReference>
<dbReference type="PANTHER" id="PTHR15348:SF0">
    <property type="entry name" value="PROTEIN DEAD RINGER"/>
    <property type="match status" value="1"/>
</dbReference>
<dbReference type="Pfam" id="PF01388">
    <property type="entry name" value="ARID"/>
    <property type="match status" value="1"/>
</dbReference>